<gene>
    <name evidence="1" type="ORF">EVAR_2344_1</name>
</gene>
<proteinExistence type="predicted"/>
<evidence type="ECO:0000313" key="2">
    <source>
        <dbReference type="Proteomes" id="UP000299102"/>
    </source>
</evidence>
<evidence type="ECO:0000313" key="1">
    <source>
        <dbReference type="EMBL" id="GBP01085.1"/>
    </source>
</evidence>
<accession>A0A4C1SG72</accession>
<comment type="caution">
    <text evidence="1">The sequence shown here is derived from an EMBL/GenBank/DDBJ whole genome shotgun (WGS) entry which is preliminary data.</text>
</comment>
<dbReference type="AlphaFoldDB" id="A0A4C1SG72"/>
<protein>
    <submittedName>
        <fullName evidence="1">Uncharacterized protein</fullName>
    </submittedName>
</protein>
<reference evidence="1 2" key="1">
    <citation type="journal article" date="2019" name="Commun. Biol.">
        <title>The bagworm genome reveals a unique fibroin gene that provides high tensile strength.</title>
        <authorList>
            <person name="Kono N."/>
            <person name="Nakamura H."/>
            <person name="Ohtoshi R."/>
            <person name="Tomita M."/>
            <person name="Numata K."/>
            <person name="Arakawa K."/>
        </authorList>
    </citation>
    <scope>NUCLEOTIDE SEQUENCE [LARGE SCALE GENOMIC DNA]</scope>
</reference>
<name>A0A4C1SG72_EUMVA</name>
<keyword evidence="2" id="KW-1185">Reference proteome</keyword>
<organism evidence="1 2">
    <name type="scientific">Eumeta variegata</name>
    <name type="common">Bagworm moth</name>
    <name type="synonym">Eumeta japonica</name>
    <dbReference type="NCBI Taxonomy" id="151549"/>
    <lineage>
        <taxon>Eukaryota</taxon>
        <taxon>Metazoa</taxon>
        <taxon>Ecdysozoa</taxon>
        <taxon>Arthropoda</taxon>
        <taxon>Hexapoda</taxon>
        <taxon>Insecta</taxon>
        <taxon>Pterygota</taxon>
        <taxon>Neoptera</taxon>
        <taxon>Endopterygota</taxon>
        <taxon>Lepidoptera</taxon>
        <taxon>Glossata</taxon>
        <taxon>Ditrysia</taxon>
        <taxon>Tineoidea</taxon>
        <taxon>Psychidae</taxon>
        <taxon>Oiketicinae</taxon>
        <taxon>Eumeta</taxon>
    </lineage>
</organism>
<dbReference type="Proteomes" id="UP000299102">
    <property type="component" value="Unassembled WGS sequence"/>
</dbReference>
<dbReference type="EMBL" id="BGZK01000007">
    <property type="protein sequence ID" value="GBP01085.1"/>
    <property type="molecule type" value="Genomic_DNA"/>
</dbReference>
<sequence>MDKTPLVYSLFIISQPPSISPSPIHHLTTSLNQIFLCKSVSINLEIDNELVTPPKLTKQAIPKLKVSRGVSLPARRMRCLTIVHTPRDLVATT</sequence>